<dbReference type="GO" id="GO:0003725">
    <property type="term" value="F:double-stranded RNA binding"/>
    <property type="evidence" value="ECO:0007669"/>
    <property type="project" value="TreeGrafter"/>
</dbReference>
<accession>A0A8D0DAA3</accession>
<dbReference type="InterPro" id="IPR006561">
    <property type="entry name" value="DZF_dom"/>
</dbReference>
<dbReference type="Ensembl" id="ENSSLUT00000046085.1">
    <property type="protein sequence ID" value="ENSSLUP00000044685.1"/>
    <property type="gene ID" value="ENSSLUG00000019770.1"/>
</dbReference>
<dbReference type="Proteomes" id="UP000694568">
    <property type="component" value="Unplaced"/>
</dbReference>
<protein>
    <recommendedName>
        <fullName evidence="1">DZF domain-containing protein</fullName>
    </recommendedName>
</protein>
<dbReference type="Pfam" id="PF07528">
    <property type="entry name" value="DZF_N"/>
    <property type="match status" value="1"/>
</dbReference>
<dbReference type="PANTHER" id="PTHR45762">
    <property type="entry name" value="ZINC FINGER RNA-BINDING PROTEIN"/>
    <property type="match status" value="1"/>
</dbReference>
<dbReference type="InterPro" id="IPR043519">
    <property type="entry name" value="NT_sf"/>
</dbReference>
<reference evidence="2" key="1">
    <citation type="submission" date="2025-08" db="UniProtKB">
        <authorList>
            <consortium name="Ensembl"/>
        </authorList>
    </citation>
    <scope>IDENTIFICATION</scope>
</reference>
<dbReference type="FunFam" id="3.30.460.10:FF:000011">
    <property type="entry name" value="interleukin enhancer-binding factor 3 isoform X1"/>
    <property type="match status" value="1"/>
</dbReference>
<keyword evidence="3" id="KW-1185">Reference proteome</keyword>
<evidence type="ECO:0000313" key="2">
    <source>
        <dbReference type="Ensembl" id="ENSSLUP00000044685.1"/>
    </source>
</evidence>
<organism evidence="2 3">
    <name type="scientific">Sander lucioperca</name>
    <name type="common">Pike-perch</name>
    <name type="synonym">Perca lucioperca</name>
    <dbReference type="NCBI Taxonomy" id="283035"/>
    <lineage>
        <taxon>Eukaryota</taxon>
        <taxon>Metazoa</taxon>
        <taxon>Chordata</taxon>
        <taxon>Craniata</taxon>
        <taxon>Vertebrata</taxon>
        <taxon>Euteleostomi</taxon>
        <taxon>Actinopterygii</taxon>
        <taxon>Neopterygii</taxon>
        <taxon>Teleostei</taxon>
        <taxon>Neoteleostei</taxon>
        <taxon>Acanthomorphata</taxon>
        <taxon>Eupercaria</taxon>
        <taxon>Perciformes</taxon>
        <taxon>Percoidei</taxon>
        <taxon>Percidae</taxon>
        <taxon>Luciopercinae</taxon>
        <taxon>Sander</taxon>
    </lineage>
</organism>
<dbReference type="GO" id="GO:0071011">
    <property type="term" value="C:precatalytic spliceosome"/>
    <property type="evidence" value="ECO:0007669"/>
    <property type="project" value="TreeGrafter"/>
</dbReference>
<dbReference type="PANTHER" id="PTHR45762:SF4">
    <property type="entry name" value="INTERLEUKIN ENHANCER-BINDING FACTOR 3"/>
    <property type="match status" value="1"/>
</dbReference>
<feature type="domain" description="DZF" evidence="1">
    <location>
        <begin position="90"/>
        <end position="236"/>
    </location>
</feature>
<dbReference type="GO" id="GO:0003727">
    <property type="term" value="F:single-stranded RNA binding"/>
    <property type="evidence" value="ECO:0007669"/>
    <property type="project" value="TreeGrafter"/>
</dbReference>
<proteinExistence type="predicted"/>
<dbReference type="GeneTree" id="ENSGT00940000162148"/>
<dbReference type="Gene3D" id="3.30.460.10">
    <property type="entry name" value="Beta Polymerase, domain 2"/>
    <property type="match status" value="1"/>
</dbReference>
<dbReference type="AlphaFoldDB" id="A0A8D0DAA3"/>
<sequence>SYNLAVARVQNPTCRDRMAAAHWDERQAYEELLYWDSLIQEGHRLHPQDFDRYEDLRYWYDCLCYEEELRQYHDYITAIEEIEGERHHEEPVAPRVHMGPYERHTMAKHSEVYPSPEELDAVQTIISSVECALKIVSDQMDTPQDNQGNTETGSDSQERVLRGVMRVGLVAKGLLLTGDKDLELVLLCSKKPTITLLNQVAEKLTEQLEVELTTYSCFVSFSILKSHRIRKAKKES</sequence>
<dbReference type="PROSITE" id="PS51703">
    <property type="entry name" value="DZF"/>
    <property type="match status" value="1"/>
</dbReference>
<dbReference type="InterPro" id="IPR049401">
    <property type="entry name" value="DZF_dom_N"/>
</dbReference>
<name>A0A8D0DAA3_SANLU</name>
<reference evidence="2" key="2">
    <citation type="submission" date="2025-09" db="UniProtKB">
        <authorList>
            <consortium name="Ensembl"/>
        </authorList>
    </citation>
    <scope>IDENTIFICATION</scope>
</reference>
<evidence type="ECO:0000313" key="3">
    <source>
        <dbReference type="Proteomes" id="UP000694568"/>
    </source>
</evidence>
<evidence type="ECO:0000259" key="1">
    <source>
        <dbReference type="PROSITE" id="PS51703"/>
    </source>
</evidence>